<organism evidence="4 5">
    <name type="scientific">Pacificibacter maritimus</name>
    <dbReference type="NCBI Taxonomy" id="762213"/>
    <lineage>
        <taxon>Bacteria</taxon>
        <taxon>Pseudomonadati</taxon>
        <taxon>Pseudomonadota</taxon>
        <taxon>Alphaproteobacteria</taxon>
        <taxon>Rhodobacterales</taxon>
        <taxon>Roseobacteraceae</taxon>
        <taxon>Pacificibacter</taxon>
    </lineage>
</organism>
<proteinExistence type="predicted"/>
<dbReference type="PANTHER" id="PTHR30055">
    <property type="entry name" value="HTH-TYPE TRANSCRIPTIONAL REGULATOR RUTR"/>
    <property type="match status" value="1"/>
</dbReference>
<name>A0A3N4UMF7_9RHOB</name>
<dbReference type="InterPro" id="IPR036271">
    <property type="entry name" value="Tet_transcr_reg_TetR-rel_C_sf"/>
</dbReference>
<dbReference type="EMBL" id="RKQK01000001">
    <property type="protein sequence ID" value="RPE71836.1"/>
    <property type="molecule type" value="Genomic_DNA"/>
</dbReference>
<dbReference type="Gene3D" id="1.10.357.10">
    <property type="entry name" value="Tetracycline Repressor, domain 2"/>
    <property type="match status" value="1"/>
</dbReference>
<dbReference type="OrthoDB" id="2356263at2"/>
<dbReference type="GO" id="GO:0003700">
    <property type="term" value="F:DNA-binding transcription factor activity"/>
    <property type="evidence" value="ECO:0007669"/>
    <property type="project" value="TreeGrafter"/>
</dbReference>
<dbReference type="InterPro" id="IPR050109">
    <property type="entry name" value="HTH-type_TetR-like_transc_reg"/>
</dbReference>
<reference evidence="4 5" key="1">
    <citation type="submission" date="2018-11" db="EMBL/GenBank/DDBJ databases">
        <title>Genomic Encyclopedia of Type Strains, Phase IV (KMG-IV): sequencing the most valuable type-strain genomes for metagenomic binning, comparative biology and taxonomic classification.</title>
        <authorList>
            <person name="Goeker M."/>
        </authorList>
    </citation>
    <scope>NUCLEOTIDE SEQUENCE [LARGE SCALE GENOMIC DNA]</scope>
    <source>
        <strain evidence="4 5">DSM 104731</strain>
    </source>
</reference>
<accession>A0A3N4UMF7</accession>
<dbReference type="PANTHER" id="PTHR30055:SF196">
    <property type="entry name" value="HTH-TYPE TRANSCRIPTIONAL REGULATOR RUTR"/>
    <property type="match status" value="1"/>
</dbReference>
<gene>
    <name evidence="4" type="ORF">EDD53_0966</name>
</gene>
<evidence type="ECO:0000259" key="3">
    <source>
        <dbReference type="PROSITE" id="PS50977"/>
    </source>
</evidence>
<evidence type="ECO:0000256" key="2">
    <source>
        <dbReference type="PROSITE-ProRule" id="PRU00335"/>
    </source>
</evidence>
<protein>
    <submittedName>
        <fullName evidence="4">TetR family transcriptional regulator</fullName>
    </submittedName>
</protein>
<dbReference type="RefSeq" id="WP_123792014.1">
    <property type="nucleotide sequence ID" value="NZ_RKQK01000001.1"/>
</dbReference>
<dbReference type="InterPro" id="IPR009057">
    <property type="entry name" value="Homeodomain-like_sf"/>
</dbReference>
<dbReference type="GO" id="GO:0045892">
    <property type="term" value="P:negative regulation of DNA-templated transcription"/>
    <property type="evidence" value="ECO:0007669"/>
    <property type="project" value="InterPro"/>
</dbReference>
<dbReference type="Gene3D" id="1.10.10.60">
    <property type="entry name" value="Homeodomain-like"/>
    <property type="match status" value="1"/>
</dbReference>
<dbReference type="Pfam" id="PF08362">
    <property type="entry name" value="TetR_C_3"/>
    <property type="match status" value="1"/>
</dbReference>
<dbReference type="PROSITE" id="PS50977">
    <property type="entry name" value="HTH_TETR_2"/>
    <property type="match status" value="1"/>
</dbReference>
<dbReference type="InterPro" id="IPR013573">
    <property type="entry name" value="Tscrpt_reg_YcdC_C"/>
</dbReference>
<dbReference type="PRINTS" id="PR00455">
    <property type="entry name" value="HTHTETR"/>
</dbReference>
<dbReference type="Proteomes" id="UP000269689">
    <property type="component" value="Unassembled WGS sequence"/>
</dbReference>
<keyword evidence="5" id="KW-1185">Reference proteome</keyword>
<dbReference type="InterPro" id="IPR001647">
    <property type="entry name" value="HTH_TetR"/>
</dbReference>
<evidence type="ECO:0000313" key="4">
    <source>
        <dbReference type="EMBL" id="RPE71836.1"/>
    </source>
</evidence>
<dbReference type="GO" id="GO:0000976">
    <property type="term" value="F:transcription cis-regulatory region binding"/>
    <property type="evidence" value="ECO:0007669"/>
    <property type="project" value="TreeGrafter"/>
</dbReference>
<dbReference type="SUPFAM" id="SSF46689">
    <property type="entry name" value="Homeodomain-like"/>
    <property type="match status" value="1"/>
</dbReference>
<keyword evidence="1 2" id="KW-0238">DNA-binding</keyword>
<evidence type="ECO:0000256" key="1">
    <source>
        <dbReference type="ARBA" id="ARBA00023125"/>
    </source>
</evidence>
<feature type="DNA-binding region" description="H-T-H motif" evidence="2">
    <location>
        <begin position="35"/>
        <end position="54"/>
    </location>
</feature>
<feature type="domain" description="HTH tetR-type" evidence="3">
    <location>
        <begin position="12"/>
        <end position="72"/>
    </location>
</feature>
<dbReference type="Pfam" id="PF00440">
    <property type="entry name" value="TetR_N"/>
    <property type="match status" value="1"/>
</dbReference>
<dbReference type="AlphaFoldDB" id="A0A3N4UMF7"/>
<comment type="caution">
    <text evidence="4">The sequence shown here is derived from an EMBL/GenBank/DDBJ whole genome shotgun (WGS) entry which is preliminary data.</text>
</comment>
<evidence type="ECO:0000313" key="5">
    <source>
        <dbReference type="Proteomes" id="UP000269689"/>
    </source>
</evidence>
<sequence length="204" mass="23176">MREKTPRTRIQKKNHQTILEAALNVFSQHGFRGATLDQIAQEAALSKPNLLYYFPSKVAIHRALIDRLMTTWLDPLRELDAHGDPIEEILSYVLRKLSMAREFPRESRLFANEIVQGAPNVGDKISGDLKFLVDEKVGVIAGWSQAGKIASIDPYHLIFSIWATTQHYADFDAQIRGILAADDDAHFDDAAVFLERMFRQMLKP</sequence>
<dbReference type="SUPFAM" id="SSF48498">
    <property type="entry name" value="Tetracyclin repressor-like, C-terminal domain"/>
    <property type="match status" value="1"/>
</dbReference>